<dbReference type="EMBL" id="BAABBM010000001">
    <property type="protein sequence ID" value="GAA3893131.1"/>
    <property type="molecule type" value="Genomic_DNA"/>
</dbReference>
<organism evidence="2 3">
    <name type="scientific">Sphingomonas limnosediminicola</name>
    <dbReference type="NCBI Taxonomy" id="940133"/>
    <lineage>
        <taxon>Bacteria</taxon>
        <taxon>Pseudomonadati</taxon>
        <taxon>Pseudomonadota</taxon>
        <taxon>Alphaproteobacteria</taxon>
        <taxon>Sphingomonadales</taxon>
        <taxon>Sphingomonadaceae</taxon>
        <taxon>Sphingomonas</taxon>
    </lineage>
</organism>
<evidence type="ECO:0000313" key="2">
    <source>
        <dbReference type="EMBL" id="GAA3893131.1"/>
    </source>
</evidence>
<feature type="region of interest" description="Disordered" evidence="1">
    <location>
        <begin position="41"/>
        <end position="96"/>
    </location>
</feature>
<reference evidence="3" key="1">
    <citation type="journal article" date="2019" name="Int. J. Syst. Evol. Microbiol.">
        <title>The Global Catalogue of Microorganisms (GCM) 10K type strain sequencing project: providing services to taxonomists for standard genome sequencing and annotation.</title>
        <authorList>
            <consortium name="The Broad Institute Genomics Platform"/>
            <consortium name="The Broad Institute Genome Sequencing Center for Infectious Disease"/>
            <person name="Wu L."/>
            <person name="Ma J."/>
        </authorList>
    </citation>
    <scope>NUCLEOTIDE SEQUENCE [LARGE SCALE GENOMIC DNA]</scope>
    <source>
        <strain evidence="3">JCM 17543</strain>
    </source>
</reference>
<name>A0ABP7L1B6_9SPHN</name>
<feature type="compositionally biased region" description="Polar residues" evidence="1">
    <location>
        <begin position="86"/>
        <end position="96"/>
    </location>
</feature>
<protein>
    <submittedName>
        <fullName evidence="2">Uncharacterized protein</fullName>
    </submittedName>
</protein>
<dbReference type="Proteomes" id="UP001500827">
    <property type="component" value="Unassembled WGS sequence"/>
</dbReference>
<evidence type="ECO:0000313" key="3">
    <source>
        <dbReference type="Proteomes" id="UP001500827"/>
    </source>
</evidence>
<feature type="compositionally biased region" description="Basic residues" evidence="1">
    <location>
        <begin position="52"/>
        <end position="67"/>
    </location>
</feature>
<evidence type="ECO:0000256" key="1">
    <source>
        <dbReference type="SAM" id="MobiDB-lite"/>
    </source>
</evidence>
<sequence>MKLRLQHARNNETRYNEEYVDSYKAARKLRDAVMKGHNEYYGDSPQALYIGPKRKPGRGLQRSRTRWSHSPSQETRESRDWDNKSVPASSWQMARC</sequence>
<gene>
    <name evidence="2" type="ORF">GCM10022276_10400</name>
</gene>
<keyword evidence="3" id="KW-1185">Reference proteome</keyword>
<comment type="caution">
    <text evidence="2">The sequence shown here is derived from an EMBL/GenBank/DDBJ whole genome shotgun (WGS) entry which is preliminary data.</text>
</comment>
<proteinExistence type="predicted"/>
<accession>A0ABP7L1B6</accession>
<feature type="compositionally biased region" description="Basic and acidic residues" evidence="1">
    <location>
        <begin position="74"/>
        <end position="83"/>
    </location>
</feature>